<gene>
    <name evidence="2" type="ORF">CVO77_12550</name>
</gene>
<protein>
    <submittedName>
        <fullName evidence="2">Uncharacterized protein</fullName>
    </submittedName>
</protein>
<evidence type="ECO:0000313" key="2">
    <source>
        <dbReference type="EMBL" id="PQM25937.1"/>
    </source>
</evidence>
<feature type="region of interest" description="Disordered" evidence="1">
    <location>
        <begin position="17"/>
        <end position="36"/>
    </location>
</feature>
<evidence type="ECO:0000313" key="3">
    <source>
        <dbReference type="Proteomes" id="UP000238954"/>
    </source>
</evidence>
<sequence length="297" mass="31971">MLIDAAVRGDPHFAQPVRESRHDGVRPSGRLTGRRPSLPRGYAMTVIAARAAAMAALILPFAAPAQEASPSIAVTHATLIARDRLPSSARLPIAPVPTSSMLSLPTGSTAPVSDIAALGPMKNRSATAEWTGGELKLTAMRARSLPATSAAQSFEYRHFGLLAVQLGAAQQISARDTLSLGATFAVERRRPAFIVSAHRNYRTDERAIALHWSRDNRFDFAASLFDAGPAKNRTPVERIADLAGGAPHAVSGWGLTASLHPAGDPERLSVGIDFRQQQDRDVQHRDARVQIFLRQKF</sequence>
<dbReference type="EMBL" id="PHFW01000003">
    <property type="protein sequence ID" value="PQM25937.1"/>
    <property type="molecule type" value="Genomic_DNA"/>
</dbReference>
<name>A0A2S8B0R5_9SPHN</name>
<evidence type="ECO:0000256" key="1">
    <source>
        <dbReference type="SAM" id="MobiDB-lite"/>
    </source>
</evidence>
<dbReference type="AlphaFoldDB" id="A0A2S8B0R5"/>
<proteinExistence type="predicted"/>
<dbReference type="Proteomes" id="UP000238954">
    <property type="component" value="Chromosome"/>
</dbReference>
<comment type="caution">
    <text evidence="2">The sequence shown here is derived from an EMBL/GenBank/DDBJ whole genome shotgun (WGS) entry which is preliminary data.</text>
</comment>
<keyword evidence="3" id="KW-1185">Reference proteome</keyword>
<organism evidence="2 3">
    <name type="scientific">Sphingopyxis lindanitolerans</name>
    <dbReference type="NCBI Taxonomy" id="2054227"/>
    <lineage>
        <taxon>Bacteria</taxon>
        <taxon>Pseudomonadati</taxon>
        <taxon>Pseudomonadota</taxon>
        <taxon>Alphaproteobacteria</taxon>
        <taxon>Sphingomonadales</taxon>
        <taxon>Sphingomonadaceae</taxon>
        <taxon>Sphingopyxis</taxon>
    </lineage>
</organism>
<reference evidence="3" key="1">
    <citation type="submission" date="2017-11" db="EMBL/GenBank/DDBJ databases">
        <title>The complete genome sequence of Sphingopyxis pomeranensis sp. nov. strain WS5A3p.</title>
        <authorList>
            <person name="Kaminski M.A."/>
        </authorList>
    </citation>
    <scope>NUCLEOTIDE SEQUENCE [LARGE SCALE GENOMIC DNA]</scope>
    <source>
        <strain evidence="3">WS5A3p</strain>
    </source>
</reference>
<accession>A0A2S8B0R5</accession>